<dbReference type="PANTHER" id="PTHR41775">
    <property type="entry name" value="SECRETED PROTEIN-RELATED"/>
    <property type="match status" value="1"/>
</dbReference>
<evidence type="ECO:0000313" key="4">
    <source>
        <dbReference type="Proteomes" id="UP000712673"/>
    </source>
</evidence>
<dbReference type="Pfam" id="PF05548">
    <property type="entry name" value="Peptidase_M11"/>
    <property type="match status" value="1"/>
</dbReference>
<organism evidence="3 4">
    <name type="scientific">Tectimicrobiota bacterium</name>
    <dbReference type="NCBI Taxonomy" id="2528274"/>
    <lineage>
        <taxon>Bacteria</taxon>
        <taxon>Pseudomonadati</taxon>
        <taxon>Nitrospinota/Tectimicrobiota group</taxon>
        <taxon>Candidatus Tectimicrobiota</taxon>
    </lineage>
</organism>
<dbReference type="SUPFAM" id="SSF55486">
    <property type="entry name" value="Metalloproteases ('zincins'), catalytic domain"/>
    <property type="match status" value="1"/>
</dbReference>
<evidence type="ECO:0008006" key="5">
    <source>
        <dbReference type="Google" id="ProtNLM"/>
    </source>
</evidence>
<dbReference type="Proteomes" id="UP000712673">
    <property type="component" value="Unassembled WGS sequence"/>
</dbReference>
<feature type="domain" description="Peptidase M11 gametolysin" evidence="1">
    <location>
        <begin position="118"/>
        <end position="351"/>
    </location>
</feature>
<dbReference type="AlphaFoldDB" id="A0A938B2A8"/>
<dbReference type="InterPro" id="IPR018905">
    <property type="entry name" value="A-galactase_NEW3"/>
</dbReference>
<dbReference type="PANTHER" id="PTHR41775:SF1">
    <property type="entry name" value="PEPTIDASE M6-LIKE DOMAIN-CONTAINING PROTEIN"/>
    <property type="match status" value="1"/>
</dbReference>
<proteinExistence type="predicted"/>
<dbReference type="SUPFAM" id="SSF49265">
    <property type="entry name" value="Fibronectin type III"/>
    <property type="match status" value="1"/>
</dbReference>
<comment type="caution">
    <text evidence="3">The sequence shown here is derived from an EMBL/GenBank/DDBJ whole genome shotgun (WGS) entry which is preliminary data.</text>
</comment>
<accession>A0A938B2A8</accession>
<name>A0A938B2A8_UNCTE</name>
<dbReference type="CDD" id="cd00063">
    <property type="entry name" value="FN3"/>
    <property type="match status" value="1"/>
</dbReference>
<evidence type="ECO:0000259" key="2">
    <source>
        <dbReference type="Pfam" id="PF10633"/>
    </source>
</evidence>
<protein>
    <recommendedName>
        <fullName evidence="5">Fibronectin type-III domain-containing protein</fullName>
    </recommendedName>
</protein>
<evidence type="ECO:0000313" key="3">
    <source>
        <dbReference type="EMBL" id="MBM3225882.1"/>
    </source>
</evidence>
<gene>
    <name evidence="3" type="ORF">FJZ47_19090</name>
</gene>
<feature type="domain" description="Alpha-galactosidase NEW3" evidence="2">
    <location>
        <begin position="415"/>
        <end position="488"/>
    </location>
</feature>
<dbReference type="InterPro" id="IPR036116">
    <property type="entry name" value="FN3_sf"/>
</dbReference>
<dbReference type="InterPro" id="IPR003961">
    <property type="entry name" value="FN3_dom"/>
</dbReference>
<evidence type="ECO:0000259" key="1">
    <source>
        <dbReference type="Pfam" id="PF05548"/>
    </source>
</evidence>
<dbReference type="Pfam" id="PF10633">
    <property type="entry name" value="NPCBM_assoc"/>
    <property type="match status" value="1"/>
</dbReference>
<feature type="non-terminal residue" evidence="3">
    <location>
        <position position="1"/>
    </location>
</feature>
<dbReference type="EMBL" id="VGLS01000715">
    <property type="protein sequence ID" value="MBM3225882.1"/>
    <property type="molecule type" value="Genomic_DNA"/>
</dbReference>
<reference evidence="3" key="1">
    <citation type="submission" date="2019-03" db="EMBL/GenBank/DDBJ databases">
        <title>Lake Tanganyika Metagenome-Assembled Genomes (MAGs).</title>
        <authorList>
            <person name="Tran P."/>
        </authorList>
    </citation>
    <scope>NUCLEOTIDE SEQUENCE</scope>
    <source>
        <strain evidence="3">K_DeepCast_65m_m2_066</strain>
    </source>
</reference>
<dbReference type="InterPro" id="IPR013783">
    <property type="entry name" value="Ig-like_fold"/>
</dbReference>
<dbReference type="InterPro" id="IPR008752">
    <property type="entry name" value="Peptidase_M11"/>
</dbReference>
<dbReference type="Gene3D" id="2.60.40.10">
    <property type="entry name" value="Immunoglobulins"/>
    <property type="match status" value="2"/>
</dbReference>
<sequence>APSAMSPGTPRAMSGKFHVVHADDFDPKRSRFFYMLEDRQTGKMHHLEFQQPPTAQEHKRLQTGAMVTVRGTAQGDTIALATAGTAQMTVQAPPPAAAVAGPQKTLVLVANFRDAQVACTNQTIRDIMFTDAQNRSIDDLYRETSYGQVSLEGQVLGPYTIDYASTSPCNYYAWSMAAEAAARARGVDLSQYSRRVYVLPEDNSCGYIGLGTIGGKPSMSWIFNCDMPDVYGHELGHNLSAHHASTPSNEYGDTSDIMGYGGIGLRHFNAPHKDAFGWLDAEQSVTVKQSGIYSIAPLELQPEDITAPQVLKIAKPDTSEFYYFSYRRPLGFDSKLSPAYLDRVNVHRYGGSGSSQTYFLQALVDGGTFTDATNGITVTQLRHDAQTATVQIAFTCTRTAPLVTLTPSTQTGGRGTQLRYVVSVTNKDGASCAQSTLNLGASVPAGWTGSVSPTSLALLPGARGSAVLSVTPPTTAVGGNYSIRTQVSDSRVAAHTVAATATYVLDLTPPQAPATLTGKIVRTQNVLSWSAATDNVRVSYYTIWRNGARRAIEVGTSFSDSFLKTGTKYTYYVVATDQAGNNSTPSPIATIQR</sequence>